<proteinExistence type="predicted"/>
<reference evidence="1" key="1">
    <citation type="submission" date="2014-11" db="EMBL/GenBank/DDBJ databases">
        <authorList>
            <person name="Amaro Gonzalez C."/>
        </authorList>
    </citation>
    <scope>NUCLEOTIDE SEQUENCE</scope>
</reference>
<dbReference type="EMBL" id="GBXM01085870">
    <property type="protein sequence ID" value="JAH22707.1"/>
    <property type="molecule type" value="Transcribed_RNA"/>
</dbReference>
<evidence type="ECO:0000313" key="1">
    <source>
        <dbReference type="EMBL" id="JAH22707.1"/>
    </source>
</evidence>
<organism evidence="1">
    <name type="scientific">Anguilla anguilla</name>
    <name type="common">European freshwater eel</name>
    <name type="synonym">Muraena anguilla</name>
    <dbReference type="NCBI Taxonomy" id="7936"/>
    <lineage>
        <taxon>Eukaryota</taxon>
        <taxon>Metazoa</taxon>
        <taxon>Chordata</taxon>
        <taxon>Craniata</taxon>
        <taxon>Vertebrata</taxon>
        <taxon>Euteleostomi</taxon>
        <taxon>Actinopterygii</taxon>
        <taxon>Neopterygii</taxon>
        <taxon>Teleostei</taxon>
        <taxon>Anguilliformes</taxon>
        <taxon>Anguillidae</taxon>
        <taxon>Anguilla</taxon>
    </lineage>
</organism>
<name>A0A0E9R1R5_ANGAN</name>
<protein>
    <submittedName>
        <fullName evidence="1">Uncharacterized protein</fullName>
    </submittedName>
</protein>
<accession>A0A0E9R1R5</accession>
<reference evidence="1" key="2">
    <citation type="journal article" date="2015" name="Fish Shellfish Immunol.">
        <title>Early steps in the European eel (Anguilla anguilla)-Vibrio vulnificus interaction in the gills: Role of the RtxA13 toxin.</title>
        <authorList>
            <person name="Callol A."/>
            <person name="Pajuelo D."/>
            <person name="Ebbesson L."/>
            <person name="Teles M."/>
            <person name="MacKenzie S."/>
            <person name="Amaro C."/>
        </authorList>
    </citation>
    <scope>NUCLEOTIDE SEQUENCE</scope>
</reference>
<sequence length="46" mass="5391">MLVAKYEQEDGLRTYCCLNRSVPLLQVFLDVAQDTRRDFKLSIKLT</sequence>
<dbReference type="AlphaFoldDB" id="A0A0E9R1R5"/>